<keyword evidence="2" id="KW-0813">Transport</keyword>
<evidence type="ECO:0000313" key="9">
    <source>
        <dbReference type="Proteomes" id="UP000050961"/>
    </source>
</evidence>
<dbReference type="PATRIC" id="fig|1423806.3.peg.1309"/>
<dbReference type="OrthoDB" id="3177666at2"/>
<evidence type="ECO:0000256" key="6">
    <source>
        <dbReference type="SAM" id="Phobius"/>
    </source>
</evidence>
<evidence type="ECO:0000256" key="4">
    <source>
        <dbReference type="ARBA" id="ARBA00022989"/>
    </source>
</evidence>
<dbReference type="EMBL" id="AYZF01000013">
    <property type="protein sequence ID" value="KRN06096.1"/>
    <property type="molecule type" value="Genomic_DNA"/>
</dbReference>
<dbReference type="AlphaFoldDB" id="A0A023CVX3"/>
<keyword evidence="9" id="KW-1185">Reference proteome</keyword>
<evidence type="ECO:0000259" key="7">
    <source>
        <dbReference type="Pfam" id="PF03600"/>
    </source>
</evidence>
<feature type="transmembrane region" description="Helical" evidence="6">
    <location>
        <begin position="13"/>
        <end position="32"/>
    </location>
</feature>
<sequence>MLRVLKRLSADKTFIFTALLVVVFTMFGTIKFSDIDTKTILSLFSLLVMVSVYEQKKFFTFSANAVLLKCSSTREVILVMFLCSFAGSMLFTNDVAIITLVPIFFSISKQIKISKIMPICLLTIYANLGSAITTFGNPQNLYLTAHYRLSIFDFLAHSSVVGLFSLVSLVISTLFFPKKSISKLEVAQVEIEWSKMKWVFLATIIVLCGILELIPIWISVLVSLFCALTADKRVFSKIDYGIILTFINFFMVVGAVSRIDFVHTLLLKNTRNTLSTFISSVISSQFISNVPAVVLLSKFTNNTYGLYLGVTIGGLGTIIASLANLLALRQYNAFSQDHSTFKFFKTFTWVNVGYLAVFMLVGWGLIWLQ</sequence>
<feature type="transmembrane region" description="Helical" evidence="6">
    <location>
        <begin position="306"/>
        <end position="328"/>
    </location>
</feature>
<feature type="transmembrane region" description="Helical" evidence="6">
    <location>
        <begin position="76"/>
        <end position="104"/>
    </location>
</feature>
<keyword evidence="3 6" id="KW-0812">Transmembrane</keyword>
<dbReference type="GO" id="GO:0055085">
    <property type="term" value="P:transmembrane transport"/>
    <property type="evidence" value="ECO:0007669"/>
    <property type="project" value="InterPro"/>
</dbReference>
<feature type="transmembrane region" description="Helical" evidence="6">
    <location>
        <begin position="273"/>
        <end position="294"/>
    </location>
</feature>
<organism evidence="8 9">
    <name type="scientific">Liquorilactobacillus sucicola DSM 21376 = JCM 15457</name>
    <dbReference type="NCBI Taxonomy" id="1423806"/>
    <lineage>
        <taxon>Bacteria</taxon>
        <taxon>Bacillati</taxon>
        <taxon>Bacillota</taxon>
        <taxon>Bacilli</taxon>
        <taxon>Lactobacillales</taxon>
        <taxon>Lactobacillaceae</taxon>
        <taxon>Liquorilactobacillus</taxon>
    </lineage>
</organism>
<name>A0A023CVX3_9LACO</name>
<dbReference type="GO" id="GO:0016020">
    <property type="term" value="C:membrane"/>
    <property type="evidence" value="ECO:0007669"/>
    <property type="project" value="UniProtKB-SubCell"/>
</dbReference>
<gene>
    <name evidence="8" type="ORF">FD15_GL001287</name>
</gene>
<dbReference type="InterPro" id="IPR004680">
    <property type="entry name" value="Cit_transptr-like_dom"/>
</dbReference>
<dbReference type="RefSeq" id="WP_034987973.1">
    <property type="nucleotide sequence ID" value="NZ_AYZF01000013.1"/>
</dbReference>
<evidence type="ECO:0000256" key="2">
    <source>
        <dbReference type="ARBA" id="ARBA00022448"/>
    </source>
</evidence>
<proteinExistence type="predicted"/>
<dbReference type="eggNOG" id="COG1055">
    <property type="taxonomic scope" value="Bacteria"/>
</dbReference>
<feature type="transmembrane region" description="Helical" evidence="6">
    <location>
        <begin position="349"/>
        <end position="368"/>
    </location>
</feature>
<dbReference type="Pfam" id="PF03600">
    <property type="entry name" value="CitMHS"/>
    <property type="match status" value="1"/>
</dbReference>
<evidence type="ECO:0000256" key="3">
    <source>
        <dbReference type="ARBA" id="ARBA00022692"/>
    </source>
</evidence>
<dbReference type="Proteomes" id="UP000050961">
    <property type="component" value="Unassembled WGS sequence"/>
</dbReference>
<accession>A0A023CVX3</accession>
<keyword evidence="4 6" id="KW-1133">Transmembrane helix</keyword>
<comment type="subcellular location">
    <subcellularLocation>
        <location evidence="1">Membrane</location>
        <topology evidence="1">Multi-pass membrane protein</topology>
    </subcellularLocation>
</comment>
<dbReference type="PANTHER" id="PTHR43568">
    <property type="entry name" value="P PROTEIN"/>
    <property type="match status" value="1"/>
</dbReference>
<evidence type="ECO:0000256" key="1">
    <source>
        <dbReference type="ARBA" id="ARBA00004141"/>
    </source>
</evidence>
<dbReference type="PANTHER" id="PTHR43568:SF1">
    <property type="entry name" value="P PROTEIN"/>
    <property type="match status" value="1"/>
</dbReference>
<feature type="transmembrane region" description="Helical" evidence="6">
    <location>
        <begin position="198"/>
        <end position="220"/>
    </location>
</feature>
<protein>
    <submittedName>
        <fullName evidence="8">Di-and tricarboxylate transporter</fullName>
    </submittedName>
</protein>
<feature type="transmembrane region" description="Helical" evidence="6">
    <location>
        <begin position="240"/>
        <end position="261"/>
    </location>
</feature>
<feature type="transmembrane region" description="Helical" evidence="6">
    <location>
        <begin position="116"/>
        <end position="135"/>
    </location>
</feature>
<feature type="domain" description="Citrate transporter-like" evidence="7">
    <location>
        <begin position="4"/>
        <end position="298"/>
    </location>
</feature>
<dbReference type="InterPro" id="IPR051475">
    <property type="entry name" value="Diverse_Ion_Transporter"/>
</dbReference>
<comment type="caution">
    <text evidence="8">The sequence shown here is derived from an EMBL/GenBank/DDBJ whole genome shotgun (WGS) entry which is preliminary data.</text>
</comment>
<evidence type="ECO:0000256" key="5">
    <source>
        <dbReference type="ARBA" id="ARBA00023136"/>
    </source>
</evidence>
<evidence type="ECO:0000313" key="8">
    <source>
        <dbReference type="EMBL" id="KRN06096.1"/>
    </source>
</evidence>
<reference evidence="8 9" key="1">
    <citation type="journal article" date="2015" name="Genome Announc.">
        <title>Expanding the biotechnology potential of lactobacilli through comparative genomics of 213 strains and associated genera.</title>
        <authorList>
            <person name="Sun Z."/>
            <person name="Harris H.M."/>
            <person name="McCann A."/>
            <person name="Guo C."/>
            <person name="Argimon S."/>
            <person name="Zhang W."/>
            <person name="Yang X."/>
            <person name="Jeffery I.B."/>
            <person name="Cooney J.C."/>
            <person name="Kagawa T.F."/>
            <person name="Liu W."/>
            <person name="Song Y."/>
            <person name="Salvetti E."/>
            <person name="Wrobel A."/>
            <person name="Rasinkangas P."/>
            <person name="Parkhill J."/>
            <person name="Rea M.C."/>
            <person name="O'Sullivan O."/>
            <person name="Ritari J."/>
            <person name="Douillard F.P."/>
            <person name="Paul Ross R."/>
            <person name="Yang R."/>
            <person name="Briner A.E."/>
            <person name="Felis G.E."/>
            <person name="de Vos W.M."/>
            <person name="Barrangou R."/>
            <person name="Klaenhammer T.R."/>
            <person name="Caufield P.W."/>
            <person name="Cui Y."/>
            <person name="Zhang H."/>
            <person name="O'Toole P.W."/>
        </authorList>
    </citation>
    <scope>NUCLEOTIDE SEQUENCE [LARGE SCALE GENOMIC DNA]</scope>
    <source>
        <strain evidence="8 9">DSM 21376</strain>
    </source>
</reference>
<feature type="transmembrane region" description="Helical" evidence="6">
    <location>
        <begin position="155"/>
        <end position="177"/>
    </location>
</feature>
<keyword evidence="5 6" id="KW-0472">Membrane</keyword>